<evidence type="ECO:0000313" key="2">
    <source>
        <dbReference type="Proteomes" id="UP001163321"/>
    </source>
</evidence>
<reference evidence="1 2" key="1">
    <citation type="journal article" date="2022" name="bioRxiv">
        <title>The genome of the oomycete Peronosclerospora sorghi, a cosmopolitan pathogen of maize and sorghum, is inflated with dispersed pseudogenes.</title>
        <authorList>
            <person name="Fletcher K."/>
            <person name="Martin F."/>
            <person name="Isakeit T."/>
            <person name="Cavanaugh K."/>
            <person name="Magill C."/>
            <person name="Michelmore R."/>
        </authorList>
    </citation>
    <scope>NUCLEOTIDE SEQUENCE [LARGE SCALE GENOMIC DNA]</scope>
    <source>
        <strain evidence="1">P6</strain>
    </source>
</reference>
<organism evidence="1 2">
    <name type="scientific">Peronosclerospora sorghi</name>
    <dbReference type="NCBI Taxonomy" id="230839"/>
    <lineage>
        <taxon>Eukaryota</taxon>
        <taxon>Sar</taxon>
        <taxon>Stramenopiles</taxon>
        <taxon>Oomycota</taxon>
        <taxon>Peronosporomycetes</taxon>
        <taxon>Peronosporales</taxon>
        <taxon>Peronosporaceae</taxon>
        <taxon>Peronosclerospora</taxon>
    </lineage>
</organism>
<gene>
    <name evidence="1" type="ORF">PsorP6_006425</name>
</gene>
<name>A0ACC0W6U3_9STRA</name>
<sequence length="211" mass="24400">MYGLRENARRTIVLETGDGVLHTTVHAGDDDADGNRRNKHDTDRRENSPIRSTVNGGPNYTHDGMDGNSVRFQRSNNILDAESDHSTQSSIRRSHDELERRDDQVDIFDEEKRYESPPHRNITSTLTEPLDSENYIILTQDHPDDLLLRHPRHDHRVPAHPGPESVSANLMDLSSYWWRRKEFLQGDLLSTERGCNGSNNWDANRQRKLQR</sequence>
<dbReference type="Proteomes" id="UP001163321">
    <property type="component" value="Chromosome 4"/>
</dbReference>
<dbReference type="EMBL" id="CM047583">
    <property type="protein sequence ID" value="KAI9914051.1"/>
    <property type="molecule type" value="Genomic_DNA"/>
</dbReference>
<keyword evidence="2" id="KW-1185">Reference proteome</keyword>
<evidence type="ECO:0000313" key="1">
    <source>
        <dbReference type="EMBL" id="KAI9914051.1"/>
    </source>
</evidence>
<protein>
    <submittedName>
        <fullName evidence="1">Uncharacterized protein</fullName>
    </submittedName>
</protein>
<comment type="caution">
    <text evidence="1">The sequence shown here is derived from an EMBL/GenBank/DDBJ whole genome shotgun (WGS) entry which is preliminary data.</text>
</comment>
<proteinExistence type="predicted"/>
<accession>A0ACC0W6U3</accession>